<dbReference type="EMBL" id="BARV01044460">
    <property type="protein sequence ID" value="GAI71631.1"/>
    <property type="molecule type" value="Genomic_DNA"/>
</dbReference>
<name>X1RXJ2_9ZZZZ</name>
<comment type="caution">
    <text evidence="1">The sequence shown here is derived from an EMBL/GenBank/DDBJ whole genome shotgun (WGS) entry which is preliminary data.</text>
</comment>
<evidence type="ECO:0000313" key="1">
    <source>
        <dbReference type="EMBL" id="GAI71631.1"/>
    </source>
</evidence>
<sequence length="40" mass="4764">GGWKKQFNRDYCKRALAWMDKYVKKEPAITEMVNTKADNK</sequence>
<reference evidence="1" key="1">
    <citation type="journal article" date="2014" name="Front. Microbiol.">
        <title>High frequency of phylogenetically diverse reductive dehalogenase-homologous genes in deep subseafloor sedimentary metagenomes.</title>
        <authorList>
            <person name="Kawai M."/>
            <person name="Futagami T."/>
            <person name="Toyoda A."/>
            <person name="Takaki Y."/>
            <person name="Nishi S."/>
            <person name="Hori S."/>
            <person name="Arai W."/>
            <person name="Tsubouchi T."/>
            <person name="Morono Y."/>
            <person name="Uchiyama I."/>
            <person name="Ito T."/>
            <person name="Fujiyama A."/>
            <person name="Inagaki F."/>
            <person name="Takami H."/>
        </authorList>
    </citation>
    <scope>NUCLEOTIDE SEQUENCE</scope>
    <source>
        <strain evidence="1">Expedition CK06-06</strain>
    </source>
</reference>
<gene>
    <name evidence="1" type="ORF">S06H3_65786</name>
</gene>
<accession>X1RXJ2</accession>
<organism evidence="1">
    <name type="scientific">marine sediment metagenome</name>
    <dbReference type="NCBI Taxonomy" id="412755"/>
    <lineage>
        <taxon>unclassified sequences</taxon>
        <taxon>metagenomes</taxon>
        <taxon>ecological metagenomes</taxon>
    </lineage>
</organism>
<protein>
    <submittedName>
        <fullName evidence="1">Uncharacterized protein</fullName>
    </submittedName>
</protein>
<feature type="non-terminal residue" evidence="1">
    <location>
        <position position="1"/>
    </location>
</feature>
<dbReference type="AlphaFoldDB" id="X1RXJ2"/>
<proteinExistence type="predicted"/>